<dbReference type="Proteomes" id="UP000321479">
    <property type="component" value="Chromosome"/>
</dbReference>
<dbReference type="PROSITE" id="PS51781">
    <property type="entry name" value="SH3B"/>
    <property type="match status" value="1"/>
</dbReference>
<feature type="domain" description="SH3b" evidence="6">
    <location>
        <begin position="199"/>
        <end position="261"/>
    </location>
</feature>
<evidence type="ECO:0000313" key="7">
    <source>
        <dbReference type="EMBL" id="QEC63570.1"/>
    </source>
</evidence>
<feature type="repeat" description="TPR" evidence="3">
    <location>
        <begin position="66"/>
        <end position="99"/>
    </location>
</feature>
<dbReference type="OrthoDB" id="9776208at2"/>
<dbReference type="Gene3D" id="1.25.40.10">
    <property type="entry name" value="Tetratricopeptide repeat domain"/>
    <property type="match status" value="1"/>
</dbReference>
<evidence type="ECO:0000259" key="6">
    <source>
        <dbReference type="PROSITE" id="PS51781"/>
    </source>
</evidence>
<evidence type="ECO:0000256" key="4">
    <source>
        <dbReference type="SAM" id="Phobius"/>
    </source>
</evidence>
<dbReference type="SMART" id="SM00028">
    <property type="entry name" value="TPR"/>
    <property type="match status" value="1"/>
</dbReference>
<protein>
    <submittedName>
        <fullName evidence="7">Tetratricopeptide repeat protein</fullName>
    </submittedName>
</protein>
<evidence type="ECO:0000313" key="8">
    <source>
        <dbReference type="Proteomes" id="UP000321479"/>
    </source>
</evidence>
<sequence length="261" mass="28977">MTLKMRFKRSLRILLFFGWFSLPLFCFGDSEADNLFSQANALYGKGQYSAATKDYKKLMDDGYASVALYFNAGNASYKNGDIASAILYYEKAHKLSPGDDDINFNLKYANLKTADKVDAAPEFFLSRWWKGLILSVPLSTLSVLSIIFVLTGAAALTLYFFAEVVILKKTAFYFAIALFFLGVFAIFIAGSQASYFDNHRQAIVFTSSVNVKSGPVERSGTLFVLHDGTKVDVLDNSGGWVKIRLANGSEGWIQQSDIKEI</sequence>
<dbReference type="Gene3D" id="2.30.30.40">
    <property type="entry name" value="SH3 Domains"/>
    <property type="match status" value="1"/>
</dbReference>
<dbReference type="PROSITE" id="PS50005">
    <property type="entry name" value="TPR"/>
    <property type="match status" value="1"/>
</dbReference>
<dbReference type="AlphaFoldDB" id="A0A5B8UWQ2"/>
<dbReference type="InterPro" id="IPR019734">
    <property type="entry name" value="TPR_rpt"/>
</dbReference>
<keyword evidence="8" id="KW-1185">Reference proteome</keyword>
<keyword evidence="1" id="KW-0677">Repeat</keyword>
<dbReference type="EMBL" id="CP042436">
    <property type="protein sequence ID" value="QEC63570.1"/>
    <property type="molecule type" value="Genomic_DNA"/>
</dbReference>
<keyword evidence="2 3" id="KW-0802">TPR repeat</keyword>
<dbReference type="SMART" id="SM00287">
    <property type="entry name" value="SH3b"/>
    <property type="match status" value="1"/>
</dbReference>
<keyword evidence="4" id="KW-0472">Membrane</keyword>
<dbReference type="InterPro" id="IPR011990">
    <property type="entry name" value="TPR-like_helical_dom_sf"/>
</dbReference>
<organism evidence="7 8">
    <name type="scientific">Mucilaginibacter ginsenosidivorans</name>
    <dbReference type="NCBI Taxonomy" id="398053"/>
    <lineage>
        <taxon>Bacteria</taxon>
        <taxon>Pseudomonadati</taxon>
        <taxon>Bacteroidota</taxon>
        <taxon>Sphingobacteriia</taxon>
        <taxon>Sphingobacteriales</taxon>
        <taxon>Sphingobacteriaceae</taxon>
        <taxon>Mucilaginibacter</taxon>
    </lineage>
</organism>
<keyword evidence="4" id="KW-0812">Transmembrane</keyword>
<feature type="transmembrane region" description="Helical" evidence="4">
    <location>
        <begin position="132"/>
        <end position="159"/>
    </location>
</feature>
<dbReference type="KEGG" id="mgin:FRZ54_13610"/>
<dbReference type="SUPFAM" id="SSF48452">
    <property type="entry name" value="TPR-like"/>
    <property type="match status" value="1"/>
</dbReference>
<dbReference type="InterPro" id="IPR003646">
    <property type="entry name" value="SH3-like_bac-type"/>
</dbReference>
<feature type="signal peptide" evidence="5">
    <location>
        <begin position="1"/>
        <end position="26"/>
    </location>
</feature>
<feature type="chain" id="PRO_5023040892" evidence="5">
    <location>
        <begin position="27"/>
        <end position="261"/>
    </location>
</feature>
<name>A0A5B8UWQ2_9SPHI</name>
<evidence type="ECO:0000256" key="3">
    <source>
        <dbReference type="PROSITE-ProRule" id="PRU00339"/>
    </source>
</evidence>
<dbReference type="Pfam" id="PF07719">
    <property type="entry name" value="TPR_2"/>
    <property type="match status" value="1"/>
</dbReference>
<keyword evidence="5" id="KW-0732">Signal</keyword>
<feature type="transmembrane region" description="Helical" evidence="4">
    <location>
        <begin position="171"/>
        <end position="190"/>
    </location>
</feature>
<proteinExistence type="predicted"/>
<reference evidence="7 8" key="1">
    <citation type="journal article" date="2017" name="Curr. Microbiol.">
        <title>Mucilaginibacter ginsenosidivorans sp. nov., Isolated from Soil of Ginseng Field.</title>
        <authorList>
            <person name="Kim M.M."/>
            <person name="Siddiqi M.Z."/>
            <person name="Im W.T."/>
        </authorList>
    </citation>
    <scope>NUCLEOTIDE SEQUENCE [LARGE SCALE GENOMIC DNA]</scope>
    <source>
        <strain evidence="7 8">Gsoil 3017</strain>
    </source>
</reference>
<evidence type="ECO:0000256" key="5">
    <source>
        <dbReference type="SAM" id="SignalP"/>
    </source>
</evidence>
<dbReference type="Pfam" id="PF08239">
    <property type="entry name" value="SH3_3"/>
    <property type="match status" value="1"/>
</dbReference>
<keyword evidence="4" id="KW-1133">Transmembrane helix</keyword>
<gene>
    <name evidence="7" type="ORF">FRZ54_13610</name>
</gene>
<dbReference type="InterPro" id="IPR013105">
    <property type="entry name" value="TPR_2"/>
</dbReference>
<accession>A0A5B8UWQ2</accession>
<evidence type="ECO:0000256" key="2">
    <source>
        <dbReference type="ARBA" id="ARBA00022803"/>
    </source>
</evidence>
<evidence type="ECO:0000256" key="1">
    <source>
        <dbReference type="ARBA" id="ARBA00022737"/>
    </source>
</evidence>